<dbReference type="Proteomes" id="UP000295504">
    <property type="component" value="Unassembled WGS sequence"/>
</dbReference>
<keyword evidence="6 7" id="KW-0472">Membrane</keyword>
<keyword evidence="4 7" id="KW-0812">Transmembrane</keyword>
<dbReference type="PANTHER" id="PTHR36838:SF1">
    <property type="entry name" value="SLR1864 PROTEIN"/>
    <property type="match status" value="1"/>
</dbReference>
<dbReference type="GO" id="GO:0016020">
    <property type="term" value="C:membrane"/>
    <property type="evidence" value="ECO:0007669"/>
    <property type="project" value="UniProtKB-SubCell"/>
</dbReference>
<name>A0A4R2T777_9FIRM</name>
<keyword evidence="9" id="KW-1185">Reference proteome</keyword>
<evidence type="ECO:0000256" key="3">
    <source>
        <dbReference type="ARBA" id="ARBA00022475"/>
    </source>
</evidence>
<dbReference type="AlphaFoldDB" id="A0A4R2T777"/>
<keyword evidence="3" id="KW-1003">Cell membrane</keyword>
<evidence type="ECO:0000256" key="1">
    <source>
        <dbReference type="ARBA" id="ARBA00004141"/>
    </source>
</evidence>
<accession>A0A4R2T777</accession>
<feature type="transmembrane region" description="Helical" evidence="7">
    <location>
        <begin position="70"/>
        <end position="91"/>
    </location>
</feature>
<dbReference type="GO" id="GO:0055085">
    <property type="term" value="P:transmembrane transport"/>
    <property type="evidence" value="ECO:0007669"/>
    <property type="project" value="InterPro"/>
</dbReference>
<sequence>MDMLTIINSVLSLFVIMLVGVYSSKKRIITNDINKGLTDILLKITLPFLIISSFIITYDESVKSNVIKAFMYSLVTFIFIGIVSYLVLIPIKKDKKIILQFSNVFTNTGYIGFPILNAVYGSEGILYGSIFQIFYTIFI</sequence>
<feature type="transmembrane region" description="Helical" evidence="7">
    <location>
        <begin position="6"/>
        <end position="24"/>
    </location>
</feature>
<dbReference type="InterPro" id="IPR004776">
    <property type="entry name" value="Mem_transp_PIN-like"/>
</dbReference>
<feature type="transmembrane region" description="Helical" evidence="7">
    <location>
        <begin position="36"/>
        <end position="58"/>
    </location>
</feature>
<comment type="caution">
    <text evidence="8">The sequence shown here is derived from an EMBL/GenBank/DDBJ whole genome shotgun (WGS) entry which is preliminary data.</text>
</comment>
<gene>
    <name evidence="8" type="ORF">EDD79_10381</name>
</gene>
<comment type="subcellular location">
    <subcellularLocation>
        <location evidence="1">Membrane</location>
        <topology evidence="1">Multi-pass membrane protein</topology>
    </subcellularLocation>
</comment>
<dbReference type="PANTHER" id="PTHR36838">
    <property type="entry name" value="AUXIN EFFLUX CARRIER FAMILY PROTEIN"/>
    <property type="match status" value="1"/>
</dbReference>
<dbReference type="Pfam" id="PF03547">
    <property type="entry name" value="Mem_trans"/>
    <property type="match status" value="1"/>
</dbReference>
<evidence type="ECO:0000256" key="2">
    <source>
        <dbReference type="ARBA" id="ARBA00022448"/>
    </source>
</evidence>
<evidence type="ECO:0000256" key="4">
    <source>
        <dbReference type="ARBA" id="ARBA00022692"/>
    </source>
</evidence>
<keyword evidence="5 7" id="KW-1133">Transmembrane helix</keyword>
<organism evidence="8 9">
    <name type="scientific">Serpentinicella alkaliphila</name>
    <dbReference type="NCBI Taxonomy" id="1734049"/>
    <lineage>
        <taxon>Bacteria</taxon>
        <taxon>Bacillati</taxon>
        <taxon>Bacillota</taxon>
        <taxon>Clostridia</taxon>
        <taxon>Peptostreptococcales</taxon>
        <taxon>Natronincolaceae</taxon>
        <taxon>Serpentinicella</taxon>
    </lineage>
</organism>
<evidence type="ECO:0000313" key="8">
    <source>
        <dbReference type="EMBL" id="TCP98999.1"/>
    </source>
</evidence>
<proteinExistence type="predicted"/>
<protein>
    <submittedName>
        <fullName evidence="8">Auxin efflux family transporter</fullName>
    </submittedName>
</protein>
<keyword evidence="2" id="KW-0813">Transport</keyword>
<dbReference type="RefSeq" id="WP_207667917.1">
    <property type="nucleotide sequence ID" value="NZ_SLYC01000038.1"/>
</dbReference>
<evidence type="ECO:0000313" key="9">
    <source>
        <dbReference type="Proteomes" id="UP000295504"/>
    </source>
</evidence>
<evidence type="ECO:0000256" key="7">
    <source>
        <dbReference type="SAM" id="Phobius"/>
    </source>
</evidence>
<evidence type="ECO:0000256" key="6">
    <source>
        <dbReference type="ARBA" id="ARBA00023136"/>
    </source>
</evidence>
<dbReference type="EMBL" id="SLYC01000038">
    <property type="protein sequence ID" value="TCP98999.1"/>
    <property type="molecule type" value="Genomic_DNA"/>
</dbReference>
<reference evidence="8 9" key="1">
    <citation type="submission" date="2019-03" db="EMBL/GenBank/DDBJ databases">
        <title>Genomic Encyclopedia of Type Strains, Phase IV (KMG-IV): sequencing the most valuable type-strain genomes for metagenomic binning, comparative biology and taxonomic classification.</title>
        <authorList>
            <person name="Goeker M."/>
        </authorList>
    </citation>
    <scope>NUCLEOTIDE SEQUENCE [LARGE SCALE GENOMIC DNA]</scope>
    <source>
        <strain evidence="8 9">DSM 100013</strain>
    </source>
</reference>
<feature type="non-terminal residue" evidence="8">
    <location>
        <position position="139"/>
    </location>
</feature>
<evidence type="ECO:0000256" key="5">
    <source>
        <dbReference type="ARBA" id="ARBA00022989"/>
    </source>
</evidence>